<dbReference type="Pfam" id="PF07690">
    <property type="entry name" value="MFS_1"/>
    <property type="match status" value="1"/>
</dbReference>
<feature type="transmembrane region" description="Helical" evidence="8">
    <location>
        <begin position="487"/>
        <end position="507"/>
    </location>
</feature>
<organism evidence="10 11">
    <name type="scientific">Sporichthya brevicatena</name>
    <dbReference type="NCBI Taxonomy" id="171442"/>
    <lineage>
        <taxon>Bacteria</taxon>
        <taxon>Bacillati</taxon>
        <taxon>Actinomycetota</taxon>
        <taxon>Actinomycetes</taxon>
        <taxon>Sporichthyales</taxon>
        <taxon>Sporichthyaceae</taxon>
        <taxon>Sporichthya</taxon>
    </lineage>
</organism>
<name>A0ABN1G5M6_9ACTN</name>
<dbReference type="InterPro" id="IPR036259">
    <property type="entry name" value="MFS_trans_sf"/>
</dbReference>
<feature type="transmembrane region" description="Helical" evidence="8">
    <location>
        <begin position="58"/>
        <end position="76"/>
    </location>
</feature>
<feature type="transmembrane region" description="Helical" evidence="8">
    <location>
        <begin position="311"/>
        <end position="329"/>
    </location>
</feature>
<evidence type="ECO:0000256" key="3">
    <source>
        <dbReference type="ARBA" id="ARBA00022475"/>
    </source>
</evidence>
<feature type="domain" description="Major facilitator superfamily (MFS) profile" evidence="9">
    <location>
        <begin position="22"/>
        <end position="480"/>
    </location>
</feature>
<evidence type="ECO:0000313" key="10">
    <source>
        <dbReference type="EMBL" id="GAA0604515.1"/>
    </source>
</evidence>
<keyword evidence="5 8" id="KW-1133">Transmembrane helix</keyword>
<feature type="transmembrane region" description="Helical" evidence="8">
    <location>
        <begin position="113"/>
        <end position="135"/>
    </location>
</feature>
<feature type="transmembrane region" description="Helical" evidence="8">
    <location>
        <begin position="205"/>
        <end position="227"/>
    </location>
</feature>
<protein>
    <submittedName>
        <fullName evidence="10">MFS transporter</fullName>
    </submittedName>
</protein>
<evidence type="ECO:0000313" key="11">
    <source>
        <dbReference type="Proteomes" id="UP001500957"/>
    </source>
</evidence>
<keyword evidence="11" id="KW-1185">Reference proteome</keyword>
<dbReference type="InterPro" id="IPR020846">
    <property type="entry name" value="MFS_dom"/>
</dbReference>
<evidence type="ECO:0000256" key="4">
    <source>
        <dbReference type="ARBA" id="ARBA00022692"/>
    </source>
</evidence>
<dbReference type="PROSITE" id="PS50850">
    <property type="entry name" value="MFS"/>
    <property type="match status" value="1"/>
</dbReference>
<dbReference type="CDD" id="cd17321">
    <property type="entry name" value="MFS_MMR_MDR_like"/>
    <property type="match status" value="1"/>
</dbReference>
<comment type="subcellular location">
    <subcellularLocation>
        <location evidence="1">Cell membrane</location>
        <topology evidence="1">Multi-pass membrane protein</topology>
    </subcellularLocation>
</comment>
<proteinExistence type="predicted"/>
<keyword evidence="2" id="KW-0813">Transport</keyword>
<dbReference type="PANTHER" id="PTHR42718">
    <property type="entry name" value="MAJOR FACILITATOR SUPERFAMILY MULTIDRUG TRANSPORTER MFSC"/>
    <property type="match status" value="1"/>
</dbReference>
<dbReference type="Gene3D" id="1.20.1720.10">
    <property type="entry name" value="Multidrug resistance protein D"/>
    <property type="match status" value="2"/>
</dbReference>
<dbReference type="Proteomes" id="UP001500957">
    <property type="component" value="Unassembled WGS sequence"/>
</dbReference>
<feature type="transmembrane region" description="Helical" evidence="8">
    <location>
        <begin position="20"/>
        <end position="43"/>
    </location>
</feature>
<evidence type="ECO:0000256" key="8">
    <source>
        <dbReference type="SAM" id="Phobius"/>
    </source>
</evidence>
<evidence type="ECO:0000256" key="1">
    <source>
        <dbReference type="ARBA" id="ARBA00004651"/>
    </source>
</evidence>
<dbReference type="SUPFAM" id="SSF103473">
    <property type="entry name" value="MFS general substrate transporter"/>
    <property type="match status" value="1"/>
</dbReference>
<dbReference type="RefSeq" id="WP_344600813.1">
    <property type="nucleotide sequence ID" value="NZ_BAAAHE010000004.1"/>
</dbReference>
<feature type="transmembrane region" description="Helical" evidence="8">
    <location>
        <begin position="341"/>
        <end position="361"/>
    </location>
</feature>
<gene>
    <name evidence="10" type="ORF">GCM10009547_02870</name>
</gene>
<keyword evidence="4 8" id="KW-0812">Transmembrane</keyword>
<dbReference type="EMBL" id="BAAAHE010000004">
    <property type="protein sequence ID" value="GAA0604515.1"/>
    <property type="molecule type" value="Genomic_DNA"/>
</dbReference>
<accession>A0ABN1G5M6</accession>
<feature type="transmembrane region" description="Helical" evidence="8">
    <location>
        <begin position="367"/>
        <end position="394"/>
    </location>
</feature>
<evidence type="ECO:0000256" key="6">
    <source>
        <dbReference type="ARBA" id="ARBA00023136"/>
    </source>
</evidence>
<feature type="region of interest" description="Disordered" evidence="7">
    <location>
        <begin position="519"/>
        <end position="556"/>
    </location>
</feature>
<dbReference type="InterPro" id="IPR011701">
    <property type="entry name" value="MFS"/>
</dbReference>
<feature type="transmembrane region" description="Helical" evidence="8">
    <location>
        <begin position="172"/>
        <end position="193"/>
    </location>
</feature>
<reference evidence="10 11" key="1">
    <citation type="journal article" date="2019" name="Int. J. Syst. Evol. Microbiol.">
        <title>The Global Catalogue of Microorganisms (GCM) 10K type strain sequencing project: providing services to taxonomists for standard genome sequencing and annotation.</title>
        <authorList>
            <consortium name="The Broad Institute Genomics Platform"/>
            <consortium name="The Broad Institute Genome Sequencing Center for Infectious Disease"/>
            <person name="Wu L."/>
            <person name="Ma J."/>
        </authorList>
    </citation>
    <scope>NUCLEOTIDE SEQUENCE [LARGE SCALE GENOMIC DNA]</scope>
    <source>
        <strain evidence="10 11">JCM 10671</strain>
    </source>
</reference>
<evidence type="ECO:0000259" key="9">
    <source>
        <dbReference type="PROSITE" id="PS50850"/>
    </source>
</evidence>
<evidence type="ECO:0000256" key="2">
    <source>
        <dbReference type="ARBA" id="ARBA00022448"/>
    </source>
</evidence>
<evidence type="ECO:0000256" key="7">
    <source>
        <dbReference type="SAM" id="MobiDB-lite"/>
    </source>
</evidence>
<evidence type="ECO:0000256" key="5">
    <source>
        <dbReference type="ARBA" id="ARBA00022989"/>
    </source>
</evidence>
<keyword evidence="3" id="KW-1003">Cell membrane</keyword>
<sequence>MSAIDVATNDAPPQAGRKEWVGLAVLALACLLYVMDLTVLHLAVPEISEDLHPTSTELLWIIDVYGFMVAGALVVMGTLGDRIGRRKLLMIGAVCFGLTSILAAFSNSAEMLIVSRALLGLSGATIAPSTLSLIFHMFPDPKQRGIAIAWWIAAFSAGSVVGPVVGGAMLELFWWGSVFLLALPVMAALLILGPRVLPEYKDPNAGRLDVLSAAMSVVAVLGIVYGIKEIAAHGYSDTANASITVGLLVGVAWAYRQQRLENPMIDVSLFTVRSFNSALTVNFFAIFMMVGYFIFVFQYLQLVLGLSPLEAGLWGLPGAAGFVVTSQMTPRLAHRFTPPQLVGTGLAVAALGLYVLIGVSADNGDRGLTIAVLGSVIISLGMGPVFGLTTELIVGSAPPEKAGAASGISETAAELGGALGIAIFGSVGVTMYRNGLDELPAGVPPEAAADARDTLGGAVAAAADLPANLAYALLDIAEHAFVDGMRLSTAIAAVLATFVAGFAFVGLKPAAQAAVEHGHLVPPSEPGESGESRETEPVSPAPAVAEGDLSQTKVNV</sequence>
<comment type="caution">
    <text evidence="10">The sequence shown here is derived from an EMBL/GenBank/DDBJ whole genome shotgun (WGS) entry which is preliminary data.</text>
</comment>
<feature type="transmembrane region" description="Helical" evidence="8">
    <location>
        <begin position="277"/>
        <end position="299"/>
    </location>
</feature>
<feature type="transmembrane region" description="Helical" evidence="8">
    <location>
        <begin position="147"/>
        <end position="166"/>
    </location>
</feature>
<keyword evidence="6 8" id="KW-0472">Membrane</keyword>
<dbReference type="PANTHER" id="PTHR42718:SF47">
    <property type="entry name" value="METHYL VIOLOGEN RESISTANCE PROTEIN SMVA"/>
    <property type="match status" value="1"/>
</dbReference>
<feature type="transmembrane region" description="Helical" evidence="8">
    <location>
        <begin position="88"/>
        <end position="107"/>
    </location>
</feature>